<dbReference type="EMBL" id="CM007385">
    <property type="protein sequence ID" value="ONK69487.1"/>
    <property type="molecule type" value="Genomic_DNA"/>
</dbReference>
<dbReference type="PANTHER" id="PTHR31338:SF16">
    <property type="entry name" value="POLYKETIDE CYCLASE_DEHYDRASE AND LIPID TRANSPORT SUPERFAMILY PROTEIN"/>
    <property type="match status" value="1"/>
</dbReference>
<evidence type="ECO:0000313" key="4">
    <source>
        <dbReference type="Proteomes" id="UP000243459"/>
    </source>
</evidence>
<dbReference type="Proteomes" id="UP000243459">
    <property type="component" value="Chromosome 5"/>
</dbReference>
<feature type="domain" description="Bet v I/Major latex protein" evidence="2">
    <location>
        <begin position="1"/>
        <end position="132"/>
    </location>
</feature>
<keyword evidence="4" id="KW-1185">Reference proteome</keyword>
<dbReference type="SMART" id="SM01037">
    <property type="entry name" value="Bet_v_1"/>
    <property type="match status" value="1"/>
</dbReference>
<proteinExistence type="inferred from homology"/>
<dbReference type="PANTHER" id="PTHR31338">
    <property type="entry name" value="POLYKETIDE CYCLASE/DEHYDRASE AND LIPID TRANSPORT SUPERFAMILY PROTEIN"/>
    <property type="match status" value="1"/>
</dbReference>
<accession>A0A5P1EWF0</accession>
<dbReference type="OMA" id="SVRLFTY"/>
<dbReference type="GO" id="GO:0006952">
    <property type="term" value="P:defense response"/>
    <property type="evidence" value="ECO:0007669"/>
    <property type="project" value="InterPro"/>
</dbReference>
<evidence type="ECO:0000256" key="1">
    <source>
        <dbReference type="ARBA" id="ARBA00038242"/>
    </source>
</evidence>
<sequence>MASKMEMEVETLKSSADKFWGAIRDSNSLFPKIFPEQSRSLRCEADERASDRPQLNYGEANKTVGYSVIDGELLGFYKVFKATFQVVPKGDGCAVKGSFEYEKANTEVPEPDTIKEMAQTTFKDLDAYLLKN</sequence>
<reference evidence="4" key="1">
    <citation type="journal article" date="2017" name="Nat. Commun.">
        <title>The asparagus genome sheds light on the origin and evolution of a young Y chromosome.</title>
        <authorList>
            <person name="Harkess A."/>
            <person name="Zhou J."/>
            <person name="Xu C."/>
            <person name="Bowers J.E."/>
            <person name="Van der Hulst R."/>
            <person name="Ayyampalayam S."/>
            <person name="Mercati F."/>
            <person name="Riccardi P."/>
            <person name="McKain M.R."/>
            <person name="Kakrana A."/>
            <person name="Tang H."/>
            <person name="Ray J."/>
            <person name="Groenendijk J."/>
            <person name="Arikit S."/>
            <person name="Mathioni S.M."/>
            <person name="Nakano M."/>
            <person name="Shan H."/>
            <person name="Telgmann-Rauber A."/>
            <person name="Kanno A."/>
            <person name="Yue Z."/>
            <person name="Chen H."/>
            <person name="Li W."/>
            <person name="Chen Y."/>
            <person name="Xu X."/>
            <person name="Zhang Y."/>
            <person name="Luo S."/>
            <person name="Chen H."/>
            <person name="Gao J."/>
            <person name="Mao Z."/>
            <person name="Pires J.C."/>
            <person name="Luo M."/>
            <person name="Kudrna D."/>
            <person name="Wing R.A."/>
            <person name="Meyers B.C."/>
            <person name="Yi K."/>
            <person name="Kong H."/>
            <person name="Lavrijsen P."/>
            <person name="Sunseri F."/>
            <person name="Falavigna A."/>
            <person name="Ye Y."/>
            <person name="Leebens-Mack J.H."/>
            <person name="Chen G."/>
        </authorList>
    </citation>
    <scope>NUCLEOTIDE SEQUENCE [LARGE SCALE GENOMIC DNA]</scope>
    <source>
        <strain evidence="4">cv. DH0086</strain>
    </source>
</reference>
<evidence type="ECO:0000313" key="3">
    <source>
        <dbReference type="EMBL" id="ONK69487.1"/>
    </source>
</evidence>
<dbReference type="InterPro" id="IPR023393">
    <property type="entry name" value="START-like_dom_sf"/>
</dbReference>
<dbReference type="SUPFAM" id="SSF55961">
    <property type="entry name" value="Bet v1-like"/>
    <property type="match status" value="1"/>
</dbReference>
<dbReference type="Gene3D" id="3.30.530.20">
    <property type="match status" value="2"/>
</dbReference>
<evidence type="ECO:0000259" key="2">
    <source>
        <dbReference type="SMART" id="SM01037"/>
    </source>
</evidence>
<organism evidence="3 4">
    <name type="scientific">Asparagus officinalis</name>
    <name type="common">Garden asparagus</name>
    <dbReference type="NCBI Taxonomy" id="4686"/>
    <lineage>
        <taxon>Eukaryota</taxon>
        <taxon>Viridiplantae</taxon>
        <taxon>Streptophyta</taxon>
        <taxon>Embryophyta</taxon>
        <taxon>Tracheophyta</taxon>
        <taxon>Spermatophyta</taxon>
        <taxon>Magnoliopsida</taxon>
        <taxon>Liliopsida</taxon>
        <taxon>Asparagales</taxon>
        <taxon>Asparagaceae</taxon>
        <taxon>Asparagoideae</taxon>
        <taxon>Asparagus</taxon>
    </lineage>
</organism>
<protein>
    <recommendedName>
        <fullName evidence="2">Bet v I/Major latex protein domain-containing protein</fullName>
    </recommendedName>
</protein>
<gene>
    <name evidence="3" type="ORF">A4U43_C05F23460</name>
</gene>
<dbReference type="AlphaFoldDB" id="A0A5P1EWF0"/>
<comment type="similarity">
    <text evidence="1">Belongs to the MLP family.</text>
</comment>
<dbReference type="InterPro" id="IPR052006">
    <property type="entry name" value="MLP-like"/>
</dbReference>
<dbReference type="Gramene" id="ONK69487">
    <property type="protein sequence ID" value="ONK69487"/>
    <property type="gene ID" value="A4U43_C05F23460"/>
</dbReference>
<dbReference type="InterPro" id="IPR000916">
    <property type="entry name" value="Bet_v_I/MLP"/>
</dbReference>
<dbReference type="Pfam" id="PF00407">
    <property type="entry name" value="Bet_v_1"/>
    <property type="match status" value="1"/>
</dbReference>
<name>A0A5P1EWF0_ASPOF</name>